<dbReference type="EMBL" id="JAMYWD010000012">
    <property type="protein sequence ID" value="KAJ4952246.1"/>
    <property type="molecule type" value="Genomic_DNA"/>
</dbReference>
<accession>A0A9Q0JUF4</accession>
<keyword evidence="2" id="KW-1185">Reference proteome</keyword>
<organism evidence="1 2">
    <name type="scientific">Protea cynaroides</name>
    <dbReference type="NCBI Taxonomy" id="273540"/>
    <lineage>
        <taxon>Eukaryota</taxon>
        <taxon>Viridiplantae</taxon>
        <taxon>Streptophyta</taxon>
        <taxon>Embryophyta</taxon>
        <taxon>Tracheophyta</taxon>
        <taxon>Spermatophyta</taxon>
        <taxon>Magnoliopsida</taxon>
        <taxon>Proteales</taxon>
        <taxon>Proteaceae</taxon>
        <taxon>Protea</taxon>
    </lineage>
</organism>
<reference evidence="1" key="1">
    <citation type="journal article" date="2023" name="Plant J.">
        <title>The genome of the king protea, Protea cynaroides.</title>
        <authorList>
            <person name="Chang J."/>
            <person name="Duong T.A."/>
            <person name="Schoeman C."/>
            <person name="Ma X."/>
            <person name="Roodt D."/>
            <person name="Barker N."/>
            <person name="Li Z."/>
            <person name="Van de Peer Y."/>
            <person name="Mizrachi E."/>
        </authorList>
    </citation>
    <scope>NUCLEOTIDE SEQUENCE</scope>
    <source>
        <tissue evidence="1">Young leaves</tissue>
    </source>
</reference>
<gene>
    <name evidence="1" type="ORF">NE237_029078</name>
</gene>
<dbReference type="PANTHER" id="PTHR33240:SF15">
    <property type="entry name" value="GAG-PRO-LIKE PROTEIN"/>
    <property type="match status" value="1"/>
</dbReference>
<comment type="caution">
    <text evidence="1">The sequence shown here is derived from an EMBL/GenBank/DDBJ whole genome shotgun (WGS) entry which is preliminary data.</text>
</comment>
<sequence>MGDLMIFNDKDLINVVSPHKDTLLIIAVIADFDVSRIMVDKGSVADILYYHTFQKVNFIDEMLGPIVHSLTRFTGDSMCVKGGIHLPFMIKSKLASKVINVEFLVVYLRANYNVVLRRPSLHRLQSCLSTFYQVIKFLQIMGLESVREIKES</sequence>
<evidence type="ECO:0000313" key="2">
    <source>
        <dbReference type="Proteomes" id="UP001141806"/>
    </source>
</evidence>
<proteinExistence type="predicted"/>
<evidence type="ECO:0000313" key="1">
    <source>
        <dbReference type="EMBL" id="KAJ4952246.1"/>
    </source>
</evidence>
<name>A0A9Q0JUF4_9MAGN</name>
<protein>
    <submittedName>
        <fullName evidence="1">Uncharacterized protein</fullName>
    </submittedName>
</protein>
<dbReference type="PANTHER" id="PTHR33240">
    <property type="entry name" value="OS08G0508500 PROTEIN"/>
    <property type="match status" value="1"/>
</dbReference>
<dbReference type="OrthoDB" id="1746852at2759"/>
<dbReference type="AlphaFoldDB" id="A0A9Q0JUF4"/>
<dbReference type="Proteomes" id="UP001141806">
    <property type="component" value="Unassembled WGS sequence"/>
</dbReference>